<protein>
    <recommendedName>
        <fullName evidence="10">dITP/XTP pyrophosphatase</fullName>
        <ecNumber evidence="10">3.6.1.66</ecNumber>
    </recommendedName>
    <alternativeName>
        <fullName evidence="10">Non-canonical purine NTP pyrophosphatase</fullName>
    </alternativeName>
    <alternativeName>
        <fullName evidence="10">Non-standard purine NTP pyrophosphatase</fullName>
    </alternativeName>
    <alternativeName>
        <fullName evidence="10">Nucleoside-triphosphate diphosphatase</fullName>
    </alternativeName>
    <alternativeName>
        <fullName evidence="10">Nucleoside-triphosphate pyrophosphatase</fullName>
        <shortName evidence="10">NTPase</shortName>
    </alternativeName>
</protein>
<dbReference type="GO" id="GO:0009117">
    <property type="term" value="P:nucleotide metabolic process"/>
    <property type="evidence" value="ECO:0007669"/>
    <property type="project" value="UniProtKB-KW"/>
</dbReference>
<evidence type="ECO:0000256" key="1">
    <source>
        <dbReference type="ARBA" id="ARBA00008023"/>
    </source>
</evidence>
<evidence type="ECO:0000313" key="13">
    <source>
        <dbReference type="Proteomes" id="UP000011541"/>
    </source>
</evidence>
<dbReference type="FunFam" id="3.90.950.10:FF:000001">
    <property type="entry name" value="dITP/XTP pyrophosphatase"/>
    <property type="match status" value="1"/>
</dbReference>
<dbReference type="STRING" id="1208920.CONE_0585"/>
<accession>M1M8M6</accession>
<evidence type="ECO:0000256" key="6">
    <source>
        <dbReference type="ARBA" id="ARBA00022842"/>
    </source>
</evidence>
<evidence type="ECO:0000256" key="8">
    <source>
        <dbReference type="ARBA" id="ARBA00051875"/>
    </source>
</evidence>
<dbReference type="EMBL" id="CP003805">
    <property type="protein sequence ID" value="AGF48350.1"/>
    <property type="molecule type" value="Genomic_DNA"/>
</dbReference>
<comment type="subunit">
    <text evidence="2 10">Homodimer.</text>
</comment>
<feature type="binding site" evidence="10">
    <location>
        <position position="75"/>
    </location>
    <ligand>
        <name>substrate</name>
    </ligand>
</feature>
<dbReference type="KEGG" id="kon:CONE_0585"/>
<comment type="similarity">
    <text evidence="1 10 11">Belongs to the HAM1 NTPase family.</text>
</comment>
<dbReference type="SUPFAM" id="SSF52972">
    <property type="entry name" value="ITPase-like"/>
    <property type="match status" value="1"/>
</dbReference>
<feature type="binding site" evidence="10">
    <location>
        <begin position="159"/>
        <end position="162"/>
    </location>
    <ligand>
        <name>substrate</name>
    </ligand>
</feature>
<evidence type="ECO:0000256" key="2">
    <source>
        <dbReference type="ARBA" id="ARBA00011738"/>
    </source>
</evidence>
<dbReference type="InterPro" id="IPR020922">
    <property type="entry name" value="dITP/XTP_pyrophosphatase"/>
</dbReference>
<dbReference type="GO" id="GO:0036220">
    <property type="term" value="F:ITP diphosphatase activity"/>
    <property type="evidence" value="ECO:0007669"/>
    <property type="project" value="UniProtKB-UniRule"/>
</dbReference>
<keyword evidence="13" id="KW-1185">Reference proteome</keyword>
<organism evidence="12 13">
    <name type="scientific">Candidatus Kinetoplastidibacterium stringomonadis TCC290E</name>
    <dbReference type="NCBI Taxonomy" id="1208920"/>
    <lineage>
        <taxon>Bacteria</taxon>
        <taxon>Pseudomonadati</taxon>
        <taxon>Pseudomonadota</taxon>
        <taxon>Betaproteobacteria</taxon>
        <taxon>Candidatus Kinetoplastidibacterium</taxon>
    </lineage>
</organism>
<sequence>MESKKINKLVLASTNSNKVKEFIDIFSKNDVKIIPQSRFGIDSVNEKHITFVENAIEKARHVSRLTKLPTIAEDSGLCVDALNNNPGIFSSRYSSLDKKNCSISNNSLLIKNLHNIENRKAYYISIIVFINYPNDPIPLISEGRLYGKIIDEASGNNGFGYDPHFYIPIFGKTVASMTNEEKNSISHRSIAINKLMNKIIYG</sequence>
<dbReference type="InterPro" id="IPR029001">
    <property type="entry name" value="ITPase-like_fam"/>
</dbReference>
<feature type="binding site" evidence="10">
    <location>
        <begin position="187"/>
        <end position="188"/>
    </location>
    <ligand>
        <name>substrate</name>
    </ligand>
</feature>
<evidence type="ECO:0000256" key="10">
    <source>
        <dbReference type="HAMAP-Rule" id="MF_01405"/>
    </source>
</evidence>
<dbReference type="AlphaFoldDB" id="M1M8M6"/>
<feature type="binding site" evidence="10">
    <location>
        <begin position="13"/>
        <end position="18"/>
    </location>
    <ligand>
        <name>substrate</name>
    </ligand>
</feature>
<evidence type="ECO:0000256" key="4">
    <source>
        <dbReference type="ARBA" id="ARBA00022741"/>
    </source>
</evidence>
<comment type="catalytic activity">
    <reaction evidence="10">
        <text>ITP + H2O = IMP + diphosphate + H(+)</text>
        <dbReference type="Rhea" id="RHEA:29399"/>
        <dbReference type="ChEBI" id="CHEBI:15377"/>
        <dbReference type="ChEBI" id="CHEBI:15378"/>
        <dbReference type="ChEBI" id="CHEBI:33019"/>
        <dbReference type="ChEBI" id="CHEBI:58053"/>
        <dbReference type="ChEBI" id="CHEBI:61402"/>
        <dbReference type="EC" id="3.6.1.66"/>
    </reaction>
</comment>
<keyword evidence="5 10" id="KW-0378">Hydrolase</keyword>
<comment type="catalytic activity">
    <reaction evidence="9 10">
        <text>XTP + H2O = XMP + diphosphate + H(+)</text>
        <dbReference type="Rhea" id="RHEA:28610"/>
        <dbReference type="ChEBI" id="CHEBI:15377"/>
        <dbReference type="ChEBI" id="CHEBI:15378"/>
        <dbReference type="ChEBI" id="CHEBI:33019"/>
        <dbReference type="ChEBI" id="CHEBI:57464"/>
        <dbReference type="ChEBI" id="CHEBI:61314"/>
        <dbReference type="EC" id="3.6.1.66"/>
    </reaction>
</comment>
<comment type="catalytic activity">
    <reaction evidence="8 10">
        <text>dITP + H2O = dIMP + diphosphate + H(+)</text>
        <dbReference type="Rhea" id="RHEA:28342"/>
        <dbReference type="ChEBI" id="CHEBI:15377"/>
        <dbReference type="ChEBI" id="CHEBI:15378"/>
        <dbReference type="ChEBI" id="CHEBI:33019"/>
        <dbReference type="ChEBI" id="CHEBI:61194"/>
        <dbReference type="ChEBI" id="CHEBI:61382"/>
        <dbReference type="EC" id="3.6.1.66"/>
    </reaction>
</comment>
<dbReference type="GO" id="GO:0009146">
    <property type="term" value="P:purine nucleoside triphosphate catabolic process"/>
    <property type="evidence" value="ECO:0007669"/>
    <property type="project" value="UniProtKB-UniRule"/>
</dbReference>
<feature type="active site" description="Proton acceptor" evidence="10">
    <location>
        <position position="74"/>
    </location>
</feature>
<reference evidence="12 13" key="1">
    <citation type="journal article" date="2013" name="Genome Biol. Evol.">
        <title>Genome evolution and phylogenomic analysis of candidatus kinetoplastibacterium, the betaproteobacterial endosymbionts of strigomonas and angomonas.</title>
        <authorList>
            <person name="Alves J.M."/>
            <person name="Serrano M.G."/>
            <person name="Maia da Silva F."/>
            <person name="Voegtly L.J."/>
            <person name="Matveyev A.V."/>
            <person name="Teixeira M.M."/>
            <person name="Camargo E.P."/>
            <person name="Buck G.A."/>
        </authorList>
    </citation>
    <scope>NUCLEOTIDE SEQUENCE [LARGE SCALE GENOMIC DNA]</scope>
    <source>
        <strain evidence="12 13">TCC290E</strain>
    </source>
</reference>
<evidence type="ECO:0000256" key="9">
    <source>
        <dbReference type="ARBA" id="ARBA00052017"/>
    </source>
</evidence>
<feature type="binding site" evidence="10">
    <location>
        <position position="182"/>
    </location>
    <ligand>
        <name>substrate</name>
    </ligand>
</feature>
<dbReference type="Pfam" id="PF01725">
    <property type="entry name" value="Ham1p_like"/>
    <property type="match status" value="1"/>
</dbReference>
<evidence type="ECO:0000256" key="3">
    <source>
        <dbReference type="ARBA" id="ARBA00022723"/>
    </source>
</evidence>
<dbReference type="PATRIC" id="fig|1208920.3.peg.338"/>
<dbReference type="InterPro" id="IPR002637">
    <property type="entry name" value="RdgB/HAM1"/>
</dbReference>
<keyword evidence="3 10" id="KW-0479">Metal-binding</keyword>
<dbReference type="GO" id="GO:0035870">
    <property type="term" value="F:dITP diphosphatase activity"/>
    <property type="evidence" value="ECO:0007669"/>
    <property type="project" value="UniProtKB-UniRule"/>
</dbReference>
<dbReference type="CDD" id="cd00515">
    <property type="entry name" value="HAM1"/>
    <property type="match status" value="1"/>
</dbReference>
<dbReference type="GO" id="GO:0005829">
    <property type="term" value="C:cytosol"/>
    <property type="evidence" value="ECO:0007669"/>
    <property type="project" value="TreeGrafter"/>
</dbReference>
<dbReference type="HAMAP" id="MF_01405">
    <property type="entry name" value="Non_canon_purine_NTPase"/>
    <property type="match status" value="1"/>
</dbReference>
<dbReference type="OrthoDB" id="9807456at2"/>
<gene>
    <name evidence="12" type="ORF">CONE_0585</name>
</gene>
<dbReference type="RefSeq" id="WP_015397037.1">
    <property type="nucleotide sequence ID" value="NC_020299.1"/>
</dbReference>
<dbReference type="NCBIfam" id="TIGR00042">
    <property type="entry name" value="RdgB/HAM1 family non-canonical purine NTP pyrophosphatase"/>
    <property type="match status" value="1"/>
</dbReference>
<dbReference type="GO" id="GO:0046872">
    <property type="term" value="F:metal ion binding"/>
    <property type="evidence" value="ECO:0007669"/>
    <property type="project" value="UniProtKB-KW"/>
</dbReference>
<evidence type="ECO:0000256" key="11">
    <source>
        <dbReference type="RuleBase" id="RU003781"/>
    </source>
</evidence>
<comment type="function">
    <text evidence="10">Pyrophosphatase that catalyzes the hydrolysis of nucleoside triphosphates to their monophosphate derivatives, with a high preference for the non-canonical purine nucleotides XTP (xanthosine triphosphate), dITP (deoxyinosine triphosphate) and ITP. Seems to function as a house-cleaning enzyme that removes non-canonical purine nucleotides from the nucleotide pool, thus preventing their incorporation into DNA/RNA and avoiding chromosomal lesions.</text>
</comment>
<dbReference type="eggNOG" id="COG0127">
    <property type="taxonomic scope" value="Bacteria"/>
</dbReference>
<name>M1M8M6_9PROT</name>
<dbReference type="HOGENOM" id="CLU_082080_0_3_4"/>
<dbReference type="GO" id="GO:0036222">
    <property type="term" value="F:XTP diphosphatase activity"/>
    <property type="evidence" value="ECO:0007669"/>
    <property type="project" value="UniProtKB-UniRule"/>
</dbReference>
<evidence type="ECO:0000313" key="12">
    <source>
        <dbReference type="EMBL" id="AGF48350.1"/>
    </source>
</evidence>
<keyword evidence="7 10" id="KW-0546">Nucleotide metabolism</keyword>
<comment type="cofactor">
    <cofactor evidence="10">
        <name>Mg(2+)</name>
        <dbReference type="ChEBI" id="CHEBI:18420"/>
    </cofactor>
    <text evidence="10">Binds 1 Mg(2+) ion per subunit.</text>
</comment>
<dbReference type="GO" id="GO:0000166">
    <property type="term" value="F:nucleotide binding"/>
    <property type="evidence" value="ECO:0007669"/>
    <property type="project" value="UniProtKB-KW"/>
</dbReference>
<evidence type="ECO:0000256" key="7">
    <source>
        <dbReference type="ARBA" id="ARBA00023080"/>
    </source>
</evidence>
<feature type="binding site" evidence="10">
    <location>
        <position position="74"/>
    </location>
    <ligand>
        <name>Mg(2+)</name>
        <dbReference type="ChEBI" id="CHEBI:18420"/>
    </ligand>
</feature>
<keyword evidence="4 10" id="KW-0547">Nucleotide-binding</keyword>
<comment type="caution">
    <text evidence="10">Lacks conserved residue(s) required for the propagation of feature annotation.</text>
</comment>
<dbReference type="EC" id="3.6.1.66" evidence="10"/>
<dbReference type="Gene3D" id="3.90.950.10">
    <property type="match status" value="1"/>
</dbReference>
<proteinExistence type="inferred from homology"/>
<dbReference type="PANTHER" id="PTHR11067">
    <property type="entry name" value="INOSINE TRIPHOSPHATE PYROPHOSPHATASE/HAM1 PROTEIN"/>
    <property type="match status" value="1"/>
</dbReference>
<keyword evidence="6 10" id="KW-0460">Magnesium</keyword>
<dbReference type="Proteomes" id="UP000011541">
    <property type="component" value="Chromosome"/>
</dbReference>
<dbReference type="PANTHER" id="PTHR11067:SF9">
    <property type="entry name" value="INOSINE TRIPHOSPHATE PYROPHOSPHATASE"/>
    <property type="match status" value="1"/>
</dbReference>
<dbReference type="GO" id="GO:0017111">
    <property type="term" value="F:ribonucleoside triphosphate phosphatase activity"/>
    <property type="evidence" value="ECO:0007669"/>
    <property type="project" value="InterPro"/>
</dbReference>
<evidence type="ECO:0000256" key="5">
    <source>
        <dbReference type="ARBA" id="ARBA00022801"/>
    </source>
</evidence>